<protein>
    <submittedName>
        <fullName evidence="1">Uncharacterized protein</fullName>
    </submittedName>
</protein>
<dbReference type="Proteomes" id="UP001153712">
    <property type="component" value="Chromosome 13"/>
</dbReference>
<evidence type="ECO:0000313" key="2">
    <source>
        <dbReference type="Proteomes" id="UP001153712"/>
    </source>
</evidence>
<evidence type="ECO:0000313" key="1">
    <source>
        <dbReference type="EMBL" id="CAG9857011.1"/>
    </source>
</evidence>
<keyword evidence="2" id="KW-1185">Reference proteome</keyword>
<accession>A0A9N9TJF3</accession>
<organism evidence="1 2">
    <name type="scientific">Phyllotreta striolata</name>
    <name type="common">Striped flea beetle</name>
    <name type="synonym">Crioceris striolata</name>
    <dbReference type="NCBI Taxonomy" id="444603"/>
    <lineage>
        <taxon>Eukaryota</taxon>
        <taxon>Metazoa</taxon>
        <taxon>Ecdysozoa</taxon>
        <taxon>Arthropoda</taxon>
        <taxon>Hexapoda</taxon>
        <taxon>Insecta</taxon>
        <taxon>Pterygota</taxon>
        <taxon>Neoptera</taxon>
        <taxon>Endopterygota</taxon>
        <taxon>Coleoptera</taxon>
        <taxon>Polyphaga</taxon>
        <taxon>Cucujiformia</taxon>
        <taxon>Chrysomeloidea</taxon>
        <taxon>Chrysomelidae</taxon>
        <taxon>Galerucinae</taxon>
        <taxon>Alticini</taxon>
        <taxon>Phyllotreta</taxon>
    </lineage>
</organism>
<proteinExistence type="predicted"/>
<dbReference type="AlphaFoldDB" id="A0A9N9TJF3"/>
<name>A0A9N9TJF3_PHYSR</name>
<reference evidence="1" key="1">
    <citation type="submission" date="2022-01" db="EMBL/GenBank/DDBJ databases">
        <authorList>
            <person name="King R."/>
        </authorList>
    </citation>
    <scope>NUCLEOTIDE SEQUENCE</scope>
</reference>
<gene>
    <name evidence="1" type="ORF">PHYEVI_LOCUS3422</name>
</gene>
<sequence length="84" mass="9450">MGNYRGITVGDLCSVEAATSNRFLQELRMSCVQWTRSDGLTAIQRDVRSFDEPENYWKNRLYLGPNAVSPVLSGVSSRTGLLFF</sequence>
<dbReference type="EMBL" id="OU900106">
    <property type="protein sequence ID" value="CAG9857011.1"/>
    <property type="molecule type" value="Genomic_DNA"/>
</dbReference>